<organism evidence="2 3">
    <name type="scientific">Vitis vinifera</name>
    <name type="common">Grape</name>
    <dbReference type="NCBI Taxonomy" id="29760"/>
    <lineage>
        <taxon>Eukaryota</taxon>
        <taxon>Viridiplantae</taxon>
        <taxon>Streptophyta</taxon>
        <taxon>Embryophyta</taxon>
        <taxon>Tracheophyta</taxon>
        <taxon>Spermatophyta</taxon>
        <taxon>Magnoliopsida</taxon>
        <taxon>eudicotyledons</taxon>
        <taxon>Gunneridae</taxon>
        <taxon>Pentapetalae</taxon>
        <taxon>rosids</taxon>
        <taxon>Vitales</taxon>
        <taxon>Vitaceae</taxon>
        <taxon>Viteae</taxon>
        <taxon>Vitis</taxon>
    </lineage>
</organism>
<evidence type="ECO:0000313" key="3">
    <source>
        <dbReference type="Proteomes" id="UP000288805"/>
    </source>
</evidence>
<gene>
    <name evidence="2" type="ORF">CK203_047592</name>
</gene>
<name>A0A438GWX5_VITVI</name>
<dbReference type="PANTHER" id="PTHR46890">
    <property type="entry name" value="NON-LTR RETROLELEMENT REVERSE TRANSCRIPTASE-LIKE PROTEIN-RELATED"/>
    <property type="match status" value="1"/>
</dbReference>
<protein>
    <recommendedName>
        <fullName evidence="1">Reverse transcriptase domain-containing protein</fullName>
    </recommendedName>
</protein>
<evidence type="ECO:0000313" key="2">
    <source>
        <dbReference type="EMBL" id="RVW76713.1"/>
    </source>
</evidence>
<accession>A0A438GWX5</accession>
<dbReference type="EMBL" id="QGNW01000324">
    <property type="protein sequence ID" value="RVW76713.1"/>
    <property type="molecule type" value="Genomic_DNA"/>
</dbReference>
<dbReference type="Proteomes" id="UP000288805">
    <property type="component" value="Unassembled WGS sequence"/>
</dbReference>
<dbReference type="Pfam" id="PF00078">
    <property type="entry name" value="RVT_1"/>
    <property type="match status" value="1"/>
</dbReference>
<feature type="domain" description="Reverse transcriptase" evidence="1">
    <location>
        <begin position="238"/>
        <end position="317"/>
    </location>
</feature>
<comment type="caution">
    <text evidence="2">The sequence shown here is derived from an EMBL/GenBank/DDBJ whole genome shotgun (WGS) entry which is preliminary data.</text>
</comment>
<sequence length="392" mass="44255">MWNHVPTLGVYVRFDFIYFKIPSSVPKCMPMRQPLVCRALIKEEGFPLDFVNAMHSYVIFSPGFPVCSVYAGGAPSFLVMVHTVNFVMESGQKFAHQNEEKPASKHSGNSCWFLEWGALNSRGMARGVYGPSVRRHREDFWEELGLSGVCRKTLDGGCVRKGPSSFRFENMWLKEDDFKELLRNWVDGLQFRGSFSFIISEKLKALKDISKAWNREAFENTNTRKESALSQRWGAEDLKDFRPISLVDNLYKLLANVLANRLKKVVGKVASKSQNAFVEGRQILDALLIANEAIDSMQKGGGGAILCKLDIEKAFFQSSRGLRQGDSLSPYLFVIVMVALSCLLKRAKEGGVLVKVEVQWYRRSGSGNLSFLFTDDTLVFCEPSLKQMTYLS</sequence>
<proteinExistence type="predicted"/>
<dbReference type="AlphaFoldDB" id="A0A438GWX5"/>
<dbReference type="CDD" id="cd01650">
    <property type="entry name" value="RT_nLTR_like"/>
    <property type="match status" value="1"/>
</dbReference>
<dbReference type="PANTHER" id="PTHR46890:SF50">
    <property type="entry name" value="RNA-DIRECTED DNA POLYMERASE, EUKARYOTA, REVERSE TRANSCRIPTASE ZINC-BINDING DOMAIN PROTEIN-RELATED"/>
    <property type="match status" value="1"/>
</dbReference>
<evidence type="ECO:0000259" key="1">
    <source>
        <dbReference type="Pfam" id="PF00078"/>
    </source>
</evidence>
<dbReference type="InterPro" id="IPR052343">
    <property type="entry name" value="Retrotransposon-Effector_Assoc"/>
</dbReference>
<reference evidence="2 3" key="1">
    <citation type="journal article" date="2018" name="PLoS Genet.">
        <title>Population sequencing reveals clonal diversity and ancestral inbreeding in the grapevine cultivar Chardonnay.</title>
        <authorList>
            <person name="Roach M.J."/>
            <person name="Johnson D.L."/>
            <person name="Bohlmann J."/>
            <person name="van Vuuren H.J."/>
            <person name="Jones S.J."/>
            <person name="Pretorius I.S."/>
            <person name="Schmidt S.A."/>
            <person name="Borneman A.R."/>
        </authorList>
    </citation>
    <scope>NUCLEOTIDE SEQUENCE [LARGE SCALE GENOMIC DNA]</scope>
    <source>
        <strain evidence="3">cv. Chardonnay</strain>
        <tissue evidence="2">Leaf</tissue>
    </source>
</reference>
<dbReference type="InterPro" id="IPR000477">
    <property type="entry name" value="RT_dom"/>
</dbReference>